<name>K8WQR7_9GAMM</name>
<dbReference type="AlphaFoldDB" id="K8WQR7"/>
<protein>
    <submittedName>
        <fullName evidence="1">Uncharacterized protein</fullName>
    </submittedName>
</protein>
<comment type="caution">
    <text evidence="1">The sequence shown here is derived from an EMBL/GenBank/DDBJ whole genome shotgun (WGS) entry which is preliminary data.</text>
</comment>
<reference evidence="1 2" key="1">
    <citation type="journal article" date="2012" name="BMC Genomics">
        <title>Comparative genomics of bacteria in the genus Providencia isolated from wild Drosophila melanogaster.</title>
        <authorList>
            <person name="Galac M.R."/>
            <person name="Lazzaro B.P."/>
        </authorList>
    </citation>
    <scope>NUCLEOTIDE SEQUENCE [LARGE SCALE GENOMIC DNA]</scope>
    <source>
        <strain evidence="1 2">DSM 19967</strain>
    </source>
</reference>
<dbReference type="Proteomes" id="UP000010290">
    <property type="component" value="Chromosome"/>
</dbReference>
<dbReference type="EMBL" id="AKKN01000007">
    <property type="protein sequence ID" value="EKT58485.1"/>
    <property type="molecule type" value="Genomic_DNA"/>
</dbReference>
<evidence type="ECO:0000313" key="2">
    <source>
        <dbReference type="Proteomes" id="UP000010290"/>
    </source>
</evidence>
<dbReference type="HOGENOM" id="CLU_081573_0_0_6"/>
<gene>
    <name evidence="1" type="ORF">OO7_07184</name>
</gene>
<organism evidence="1 2">
    <name type="scientific">Providencia sneebia DSM 19967</name>
    <dbReference type="NCBI Taxonomy" id="1141660"/>
    <lineage>
        <taxon>Bacteria</taxon>
        <taxon>Pseudomonadati</taxon>
        <taxon>Pseudomonadota</taxon>
        <taxon>Gammaproteobacteria</taxon>
        <taxon>Enterobacterales</taxon>
        <taxon>Morganellaceae</taxon>
        <taxon>Providencia</taxon>
    </lineage>
</organism>
<proteinExistence type="predicted"/>
<dbReference type="RefSeq" id="WP_008915283.1">
    <property type="nucleotide sequence ID" value="NZ_CM001773.1"/>
</dbReference>
<dbReference type="PATRIC" id="fig|1141660.3.peg.1440"/>
<accession>K8WQR7</accession>
<keyword evidence="2" id="KW-1185">Reference proteome</keyword>
<evidence type="ECO:0000313" key="1">
    <source>
        <dbReference type="EMBL" id="EKT58485.1"/>
    </source>
</evidence>
<sequence length="222" mass="25231">MQLKGNYLKVKSSPVNIDYVGRMHARWDIFSLTASPKVSYQINDNLHLENELEFGYANMSNNSSFHGDHQMKELLRNEGLLDWSVNSFHITPKIGLKNTNKLANNDEINIYGHISYMFTNGFRTEKKLNVNSNTGTWSAGGEYVMTDLFSLNERKFNLILSNNIGGFYGKDYRELSFGFINNTSLALETPINFYDNTIKIKAGIGYLSSDNAHGLAFMLEIK</sequence>